<dbReference type="GO" id="GO:0140098">
    <property type="term" value="F:catalytic activity, acting on RNA"/>
    <property type="evidence" value="ECO:0007669"/>
    <property type="project" value="UniProtKB-ARBA"/>
</dbReference>
<dbReference type="EC" id="5.4.99.-" evidence="4"/>
<comment type="caution">
    <text evidence="6">The sequence shown here is derived from an EMBL/GenBank/DDBJ whole genome shotgun (WGS) entry which is preliminary data.</text>
</comment>
<evidence type="ECO:0000313" key="6">
    <source>
        <dbReference type="EMBL" id="PWJ09758.1"/>
    </source>
</evidence>
<dbReference type="GO" id="GO:0009982">
    <property type="term" value="F:pseudouridine synthase activity"/>
    <property type="evidence" value="ECO:0007669"/>
    <property type="project" value="InterPro"/>
</dbReference>
<dbReference type="Gene3D" id="3.30.70.1560">
    <property type="entry name" value="Alpha-L RNA-binding motif"/>
    <property type="match status" value="1"/>
</dbReference>
<reference evidence="6 7" key="1">
    <citation type="submission" date="2018-05" db="EMBL/GenBank/DDBJ databases">
        <title>The Hungate 1000. A catalogue of reference genomes from the rumen microbiome.</title>
        <authorList>
            <person name="Kelly W."/>
        </authorList>
    </citation>
    <scope>NUCLEOTIDE SEQUENCE [LARGE SCALE GENOMIC DNA]</scope>
    <source>
        <strain evidence="6 7">SAb67</strain>
    </source>
</reference>
<dbReference type="PANTHER" id="PTHR47683">
    <property type="entry name" value="PSEUDOURIDINE SYNTHASE FAMILY PROTEIN-RELATED"/>
    <property type="match status" value="1"/>
</dbReference>
<dbReference type="RefSeq" id="WP_109728082.1">
    <property type="nucleotide sequence ID" value="NZ_QGDI01000020.1"/>
</dbReference>
<dbReference type="EMBL" id="QGDI01000020">
    <property type="protein sequence ID" value="PWJ09758.1"/>
    <property type="molecule type" value="Genomic_DNA"/>
</dbReference>
<dbReference type="InterPro" id="IPR042092">
    <property type="entry name" value="PsdUridine_s_RsuA/RluB/E/F_cat"/>
</dbReference>
<dbReference type="InterPro" id="IPR000748">
    <property type="entry name" value="PsdUridine_synth_RsuA/RluB/E/F"/>
</dbReference>
<evidence type="ECO:0000256" key="3">
    <source>
        <dbReference type="ARBA" id="ARBA00023235"/>
    </source>
</evidence>
<dbReference type="PANTHER" id="PTHR47683:SF4">
    <property type="entry name" value="PSEUDOURIDINE SYNTHASE"/>
    <property type="match status" value="1"/>
</dbReference>
<protein>
    <recommendedName>
        <fullName evidence="4">Pseudouridine synthase</fullName>
        <ecNumber evidence="4">5.4.99.-</ecNumber>
    </recommendedName>
</protein>
<feature type="domain" description="Pseudouridine synthase RsuA/RluA-like" evidence="5">
    <location>
        <begin position="3"/>
        <end position="157"/>
    </location>
</feature>
<dbReference type="OrthoDB" id="9807213at2"/>
<dbReference type="Pfam" id="PF00849">
    <property type="entry name" value="PseudoU_synth_2"/>
    <property type="match status" value="1"/>
</dbReference>
<evidence type="ECO:0000313" key="7">
    <source>
        <dbReference type="Proteomes" id="UP000245720"/>
    </source>
</evidence>
<dbReference type="InterPro" id="IPR050343">
    <property type="entry name" value="RsuA_PseudoU_synthase"/>
</dbReference>
<name>A0A315XST9_RUMFL</name>
<evidence type="ECO:0000256" key="2">
    <source>
        <dbReference type="ARBA" id="ARBA00022884"/>
    </source>
</evidence>
<dbReference type="InterPro" id="IPR006145">
    <property type="entry name" value="PsdUridine_synth_RsuA/RluA"/>
</dbReference>
<comment type="similarity">
    <text evidence="1 4">Belongs to the pseudouridine synthase RsuA family.</text>
</comment>
<accession>A0A315XST9</accession>
<sequence>MLYYMFNKPMGCVTARSDAVHRTVMDYFPSELAEKLHPVGRLDKDTCGLLILTDDGMLDISIMQPSEHISKTYFFYAIGSMDDEKTALLENGVPLVGFTTDRAKFRLIKRFRIGELEEFMPEKRRMRYMKNPDGPAFAAELTISEGKKHEVKRMLEAVDCRIFYLRRESIGRLKLDPRLEQGQFRPLTDEEVCLLKDHSDK</sequence>
<dbReference type="PROSITE" id="PS01149">
    <property type="entry name" value="PSI_RSU"/>
    <property type="match status" value="1"/>
</dbReference>
<dbReference type="SUPFAM" id="SSF55120">
    <property type="entry name" value="Pseudouridine synthase"/>
    <property type="match status" value="1"/>
</dbReference>
<keyword evidence="2" id="KW-0694">RNA-binding</keyword>
<dbReference type="NCBIfam" id="TIGR00093">
    <property type="entry name" value="pseudouridine synthase"/>
    <property type="match status" value="1"/>
</dbReference>
<dbReference type="Proteomes" id="UP000245720">
    <property type="component" value="Unassembled WGS sequence"/>
</dbReference>
<dbReference type="GO" id="GO:0006364">
    <property type="term" value="P:rRNA processing"/>
    <property type="evidence" value="ECO:0007669"/>
    <property type="project" value="UniProtKB-ARBA"/>
</dbReference>
<proteinExistence type="inferred from homology"/>
<evidence type="ECO:0000256" key="4">
    <source>
        <dbReference type="RuleBase" id="RU003887"/>
    </source>
</evidence>
<dbReference type="InterPro" id="IPR018496">
    <property type="entry name" value="PsdUridine_synth_RsuA/RluB_CS"/>
</dbReference>
<dbReference type="GO" id="GO:0001522">
    <property type="term" value="P:pseudouridine synthesis"/>
    <property type="evidence" value="ECO:0007669"/>
    <property type="project" value="InterPro"/>
</dbReference>
<evidence type="ECO:0000256" key="1">
    <source>
        <dbReference type="ARBA" id="ARBA00008348"/>
    </source>
</evidence>
<gene>
    <name evidence="6" type="ORF">IE37_03408</name>
</gene>
<dbReference type="InterPro" id="IPR020103">
    <property type="entry name" value="PsdUridine_synth_cat_dom_sf"/>
</dbReference>
<dbReference type="InterPro" id="IPR020094">
    <property type="entry name" value="TruA/RsuA/RluB/E/F_N"/>
</dbReference>
<keyword evidence="3 4" id="KW-0413">Isomerase</keyword>
<dbReference type="Gene3D" id="3.30.70.580">
    <property type="entry name" value="Pseudouridine synthase I, catalytic domain, N-terminal subdomain"/>
    <property type="match status" value="1"/>
</dbReference>
<organism evidence="6 7">
    <name type="scientific">Ruminococcus flavefaciens</name>
    <dbReference type="NCBI Taxonomy" id="1265"/>
    <lineage>
        <taxon>Bacteria</taxon>
        <taxon>Bacillati</taxon>
        <taxon>Bacillota</taxon>
        <taxon>Clostridia</taxon>
        <taxon>Eubacteriales</taxon>
        <taxon>Oscillospiraceae</taxon>
        <taxon>Ruminococcus</taxon>
    </lineage>
</organism>
<evidence type="ECO:0000259" key="5">
    <source>
        <dbReference type="Pfam" id="PF00849"/>
    </source>
</evidence>
<dbReference type="GO" id="GO:0003723">
    <property type="term" value="F:RNA binding"/>
    <property type="evidence" value="ECO:0007669"/>
    <property type="project" value="UniProtKB-KW"/>
</dbReference>
<dbReference type="AlphaFoldDB" id="A0A315XST9"/>